<dbReference type="AlphaFoldDB" id="A0A2P2NRC7"/>
<keyword evidence="1" id="KW-0812">Transmembrane</keyword>
<evidence type="ECO:0000313" key="2">
    <source>
        <dbReference type="EMBL" id="MBX44941.1"/>
    </source>
</evidence>
<protein>
    <submittedName>
        <fullName evidence="2">Uncharacterized protein</fullName>
    </submittedName>
</protein>
<evidence type="ECO:0000256" key="1">
    <source>
        <dbReference type="SAM" id="Phobius"/>
    </source>
</evidence>
<organism evidence="2">
    <name type="scientific">Rhizophora mucronata</name>
    <name type="common">Asiatic mangrove</name>
    <dbReference type="NCBI Taxonomy" id="61149"/>
    <lineage>
        <taxon>Eukaryota</taxon>
        <taxon>Viridiplantae</taxon>
        <taxon>Streptophyta</taxon>
        <taxon>Embryophyta</taxon>
        <taxon>Tracheophyta</taxon>
        <taxon>Spermatophyta</taxon>
        <taxon>Magnoliopsida</taxon>
        <taxon>eudicotyledons</taxon>
        <taxon>Gunneridae</taxon>
        <taxon>Pentapetalae</taxon>
        <taxon>rosids</taxon>
        <taxon>fabids</taxon>
        <taxon>Malpighiales</taxon>
        <taxon>Rhizophoraceae</taxon>
        <taxon>Rhizophora</taxon>
    </lineage>
</organism>
<keyword evidence="1" id="KW-1133">Transmembrane helix</keyword>
<feature type="transmembrane region" description="Helical" evidence="1">
    <location>
        <begin position="6"/>
        <end position="27"/>
    </location>
</feature>
<name>A0A2P2NRC7_RHIMU</name>
<accession>A0A2P2NRC7</accession>
<proteinExistence type="predicted"/>
<keyword evidence="1" id="KW-0472">Membrane</keyword>
<reference evidence="2" key="1">
    <citation type="submission" date="2018-02" db="EMBL/GenBank/DDBJ databases">
        <title>Rhizophora mucronata_Transcriptome.</title>
        <authorList>
            <person name="Meera S.P."/>
            <person name="Sreeshan A."/>
            <person name="Augustine A."/>
        </authorList>
    </citation>
    <scope>NUCLEOTIDE SEQUENCE</scope>
    <source>
        <tissue evidence="2">Leaf</tissue>
    </source>
</reference>
<dbReference type="EMBL" id="GGEC01064457">
    <property type="protein sequence ID" value="MBX44941.1"/>
    <property type="molecule type" value="Transcribed_RNA"/>
</dbReference>
<sequence>MWVKFVVLVFTDIVLILTNMLLSFYSVSWPPF</sequence>